<dbReference type="EMBL" id="JBEPAZ010000013">
    <property type="protein sequence ID" value="MER6429571.1"/>
    <property type="molecule type" value="Genomic_DNA"/>
</dbReference>
<keyword evidence="2 4" id="KW-0012">Acyltransferase</keyword>
<dbReference type="Gene3D" id="3.40.630.30">
    <property type="match status" value="1"/>
</dbReference>
<dbReference type="GO" id="GO:0016746">
    <property type="term" value="F:acyltransferase activity"/>
    <property type="evidence" value="ECO:0007669"/>
    <property type="project" value="UniProtKB-KW"/>
</dbReference>
<keyword evidence="1 4" id="KW-0808">Transferase</keyword>
<dbReference type="CDD" id="cd04301">
    <property type="entry name" value="NAT_SF"/>
    <property type="match status" value="2"/>
</dbReference>
<evidence type="ECO:0000256" key="2">
    <source>
        <dbReference type="ARBA" id="ARBA00023315"/>
    </source>
</evidence>
<dbReference type="InterPro" id="IPR050832">
    <property type="entry name" value="Bact_Acetyltransf"/>
</dbReference>
<dbReference type="Proteomes" id="UP001470023">
    <property type="component" value="Unassembled WGS sequence"/>
</dbReference>
<dbReference type="Pfam" id="PF00583">
    <property type="entry name" value="Acetyltransf_1"/>
    <property type="match status" value="2"/>
</dbReference>
<protein>
    <submittedName>
        <fullName evidence="4">GNAT family N-acetyltransferase</fullName>
        <ecNumber evidence="4">2.3.1.-</ecNumber>
    </submittedName>
</protein>
<name>A0ABV1U771_9ACTN</name>
<gene>
    <name evidence="4" type="ORF">ABT272_17770</name>
</gene>
<evidence type="ECO:0000313" key="5">
    <source>
        <dbReference type="Proteomes" id="UP001470023"/>
    </source>
</evidence>
<organism evidence="4 5">
    <name type="scientific">Streptomyces sp. 900105245</name>
    <dbReference type="NCBI Taxonomy" id="3154379"/>
    <lineage>
        <taxon>Bacteria</taxon>
        <taxon>Bacillati</taxon>
        <taxon>Actinomycetota</taxon>
        <taxon>Actinomycetes</taxon>
        <taxon>Kitasatosporales</taxon>
        <taxon>Streptomycetaceae</taxon>
        <taxon>Streptomyces</taxon>
    </lineage>
</organism>
<evidence type="ECO:0000256" key="1">
    <source>
        <dbReference type="ARBA" id="ARBA00022679"/>
    </source>
</evidence>
<reference evidence="4 5" key="1">
    <citation type="submission" date="2024-06" db="EMBL/GenBank/DDBJ databases">
        <title>The Natural Products Discovery Center: Release of the First 8490 Sequenced Strains for Exploring Actinobacteria Biosynthetic Diversity.</title>
        <authorList>
            <person name="Kalkreuter E."/>
            <person name="Kautsar S.A."/>
            <person name="Yang D."/>
            <person name="Bader C.D."/>
            <person name="Teijaro C.N."/>
            <person name="Fluegel L."/>
            <person name="Davis C.M."/>
            <person name="Simpson J.R."/>
            <person name="Lauterbach L."/>
            <person name="Steele A.D."/>
            <person name="Gui C."/>
            <person name="Meng S."/>
            <person name="Li G."/>
            <person name="Viehrig K."/>
            <person name="Ye F."/>
            <person name="Su P."/>
            <person name="Kiefer A.F."/>
            <person name="Nichols A."/>
            <person name="Cepeda A.J."/>
            <person name="Yan W."/>
            <person name="Fan B."/>
            <person name="Jiang Y."/>
            <person name="Adhikari A."/>
            <person name="Zheng C.-J."/>
            <person name="Schuster L."/>
            <person name="Cowan T.M."/>
            <person name="Smanski M.J."/>
            <person name="Chevrette M.G."/>
            <person name="De Carvalho L.P.S."/>
            <person name="Shen B."/>
        </authorList>
    </citation>
    <scope>NUCLEOTIDE SEQUENCE [LARGE SCALE GENOMIC DNA]</scope>
    <source>
        <strain evidence="4 5">NPDC001166</strain>
    </source>
</reference>
<evidence type="ECO:0000259" key="3">
    <source>
        <dbReference type="PROSITE" id="PS51186"/>
    </source>
</evidence>
<evidence type="ECO:0000313" key="4">
    <source>
        <dbReference type="EMBL" id="MER6429571.1"/>
    </source>
</evidence>
<dbReference type="PROSITE" id="PS51186">
    <property type="entry name" value="GNAT"/>
    <property type="match status" value="2"/>
</dbReference>
<keyword evidence="5" id="KW-1185">Reference proteome</keyword>
<dbReference type="PANTHER" id="PTHR43877">
    <property type="entry name" value="AMINOALKYLPHOSPHONATE N-ACETYLTRANSFERASE-RELATED-RELATED"/>
    <property type="match status" value="1"/>
</dbReference>
<accession>A0ABV1U771</accession>
<feature type="domain" description="N-acetyltransferase" evidence="3">
    <location>
        <begin position="162"/>
        <end position="306"/>
    </location>
</feature>
<dbReference type="InterPro" id="IPR016181">
    <property type="entry name" value="Acyl_CoA_acyltransferase"/>
</dbReference>
<comment type="caution">
    <text evidence="4">The sequence shown here is derived from an EMBL/GenBank/DDBJ whole genome shotgun (WGS) entry which is preliminary data.</text>
</comment>
<dbReference type="SUPFAM" id="SSF55729">
    <property type="entry name" value="Acyl-CoA N-acyltransferases (Nat)"/>
    <property type="match status" value="2"/>
</dbReference>
<dbReference type="EC" id="2.3.1.-" evidence="4"/>
<proteinExistence type="predicted"/>
<dbReference type="RefSeq" id="WP_352063872.1">
    <property type="nucleotide sequence ID" value="NZ_JBEPAB010000060.1"/>
</dbReference>
<feature type="domain" description="N-acetyltransferase" evidence="3">
    <location>
        <begin position="12"/>
        <end position="156"/>
    </location>
</feature>
<sequence>MSDLQERLPHGYRARPAGTADAGTVHRLVTACERDLHGRAVTDFDRITADLGVPDTDPAAEAVLVRDTGGEPAGWGWVKGRRARVDVHPGHRARGLGGALLDWAEVRARCLGNDRLSQSVPDSDPGASALLRAGGYVPLVTEWLLEIGLPAGPAVPGPPPGVTLRPFRPGDEQAAYRVTEDAFDEWQQRRKSYPEWARLTVERAAFAPAASPLAFAGGELVGVVLCEDDPGSDEGYVERVAVRRDQRGRGIARALLHEAFRTFHDRGKRSCTLWTHTDTGALALYEGIGMTVRRSSTVYSKPLIAV</sequence>
<dbReference type="InterPro" id="IPR000182">
    <property type="entry name" value="GNAT_dom"/>
</dbReference>